<feature type="signal peptide" evidence="1">
    <location>
        <begin position="1"/>
        <end position="20"/>
    </location>
</feature>
<feature type="chain" id="PRO_5039016766" evidence="1">
    <location>
        <begin position="21"/>
        <end position="180"/>
    </location>
</feature>
<protein>
    <submittedName>
        <fullName evidence="2">Uncharacterized protein</fullName>
    </submittedName>
</protein>
<evidence type="ECO:0000313" key="2">
    <source>
        <dbReference type="EMBL" id="GFZ26375.1"/>
    </source>
</evidence>
<evidence type="ECO:0000256" key="1">
    <source>
        <dbReference type="SAM" id="SignalP"/>
    </source>
</evidence>
<dbReference type="RefSeq" id="WP_212780086.1">
    <property type="nucleotide sequence ID" value="NZ_BMAY01000002.1"/>
</dbReference>
<dbReference type="EMBL" id="BMAY01000002">
    <property type="protein sequence ID" value="GFZ26375.1"/>
    <property type="molecule type" value="Genomic_DNA"/>
</dbReference>
<reference evidence="2" key="1">
    <citation type="submission" date="2020-08" db="EMBL/GenBank/DDBJ databases">
        <title>Taxonomic study for Lactobacillus species isolated from hardwood bark.</title>
        <authorList>
            <person name="Tohno M."/>
            <person name="Tanizawa Y."/>
        </authorList>
    </citation>
    <scope>NUCLEOTIDE SEQUENCE</scope>
    <source>
        <strain evidence="2">B40</strain>
    </source>
</reference>
<comment type="caution">
    <text evidence="2">The sequence shown here is derived from an EMBL/GenBank/DDBJ whole genome shotgun (WGS) entry which is preliminary data.</text>
</comment>
<dbReference type="Proteomes" id="UP000677218">
    <property type="component" value="Unassembled WGS sequence"/>
</dbReference>
<sequence length="180" mass="19536">MKKNSLITLTTIAIAALALAVPAAKASASTSSTTKTTYSANIGKYGAKAAFTTPKSMRGTWYYKGTKALGLNPKKTYKIKITAHTIKGVYLYKANDKVTEKYAMNYKKYQKVINKTSNWGAASTFKAKGKTWVNVQGWAAGAGNGTFYSVTTKKVNGKRVKTLTIGYGYKPFIGAHAYKK</sequence>
<name>A0A916QFJ2_9LACO</name>
<accession>A0A916QFJ2</accession>
<evidence type="ECO:0000313" key="3">
    <source>
        <dbReference type="Proteomes" id="UP000677218"/>
    </source>
</evidence>
<dbReference type="AlphaFoldDB" id="A0A916QFJ2"/>
<organism evidence="2 3">
    <name type="scientific">Lactobacillus corticis</name>
    <dbReference type="NCBI Taxonomy" id="2201249"/>
    <lineage>
        <taxon>Bacteria</taxon>
        <taxon>Bacillati</taxon>
        <taxon>Bacillota</taxon>
        <taxon>Bacilli</taxon>
        <taxon>Lactobacillales</taxon>
        <taxon>Lactobacillaceae</taxon>
        <taxon>Lactobacillus</taxon>
    </lineage>
</organism>
<proteinExistence type="predicted"/>
<gene>
    <name evidence="2" type="ORF">LCB40_02550</name>
</gene>
<keyword evidence="1" id="KW-0732">Signal</keyword>
<keyword evidence="3" id="KW-1185">Reference proteome</keyword>